<comment type="caution">
    <text evidence="2">The sequence shown here is derived from an EMBL/GenBank/DDBJ whole genome shotgun (WGS) entry which is preliminary data.</text>
</comment>
<dbReference type="EMBL" id="JAAQPF010000190">
    <property type="protein sequence ID" value="KAF5711577.1"/>
    <property type="molecule type" value="Genomic_DNA"/>
</dbReference>
<feature type="region of interest" description="Disordered" evidence="1">
    <location>
        <begin position="162"/>
        <end position="190"/>
    </location>
</feature>
<proteinExistence type="predicted"/>
<name>A0A8H5YG66_9HYPO</name>
<keyword evidence="3" id="KW-1185">Reference proteome</keyword>
<reference evidence="2 3" key="1">
    <citation type="submission" date="2020-05" db="EMBL/GenBank/DDBJ databases">
        <title>Identification and distribution of gene clusters putatively required for synthesis of sphingolipid metabolism inhibitors in phylogenetically diverse species of the filamentous fungus Fusarium.</title>
        <authorList>
            <person name="Kim H.-S."/>
            <person name="Busman M."/>
            <person name="Brown D.W."/>
            <person name="Divon H."/>
            <person name="Uhlig S."/>
            <person name="Proctor R.H."/>
        </authorList>
    </citation>
    <scope>NUCLEOTIDE SEQUENCE [LARGE SCALE GENOMIC DNA]</scope>
    <source>
        <strain evidence="2 3">NRRL 26131</strain>
    </source>
</reference>
<protein>
    <submittedName>
        <fullName evidence="2">Uncharacterized protein</fullName>
    </submittedName>
</protein>
<evidence type="ECO:0000256" key="1">
    <source>
        <dbReference type="SAM" id="MobiDB-lite"/>
    </source>
</evidence>
<evidence type="ECO:0000313" key="2">
    <source>
        <dbReference type="EMBL" id="KAF5711577.1"/>
    </source>
</evidence>
<evidence type="ECO:0000313" key="3">
    <source>
        <dbReference type="Proteomes" id="UP000532311"/>
    </source>
</evidence>
<gene>
    <name evidence="2" type="ORF">FGLOB1_4936</name>
</gene>
<accession>A0A8H5YG66</accession>
<dbReference type="AlphaFoldDB" id="A0A8H5YG66"/>
<sequence length="386" mass="44101">MEKQLQGLKMEIMQDRLGSLEFRLEELANSFAQLNTKQLGKECIKCMRAIRNLASDCLIANTDQYLACFDRTEFIKYAQESRQAMQFKVDENNTIQRIYREAGHHRQMTEEERHDRFLSLKAGVTPAKFCFPPYDAHELFVELAVNLECFATRELEYHGQPYAPDDAAISQPPPPYESQGRGLHHRGNSQPMAAEMPRVEDSFGSGASFESIATDMSGDEESKEEHFKAWAQIQLAAYDKFLKLPVTPHVISDVLSHYENAQVLRWALPLGLQLYRLFSVEGQPGCVAYKSVIPDPDPEGDQTSSFTEGDIEILTTTRDRLRDDNWDSGAVLEMDVPAPHPLLPDCMVTMERLKPEELSEFGIVVAWRYYRTEAWIDRYGHLVPDV</sequence>
<dbReference type="Proteomes" id="UP000532311">
    <property type="component" value="Unassembled WGS sequence"/>
</dbReference>
<organism evidence="2 3">
    <name type="scientific">Fusarium globosum</name>
    <dbReference type="NCBI Taxonomy" id="78864"/>
    <lineage>
        <taxon>Eukaryota</taxon>
        <taxon>Fungi</taxon>
        <taxon>Dikarya</taxon>
        <taxon>Ascomycota</taxon>
        <taxon>Pezizomycotina</taxon>
        <taxon>Sordariomycetes</taxon>
        <taxon>Hypocreomycetidae</taxon>
        <taxon>Hypocreales</taxon>
        <taxon>Nectriaceae</taxon>
        <taxon>Fusarium</taxon>
        <taxon>Fusarium fujikuroi species complex</taxon>
    </lineage>
</organism>